<dbReference type="InterPro" id="IPR036186">
    <property type="entry name" value="Serpin_sf"/>
</dbReference>
<evidence type="ECO:0008006" key="3">
    <source>
        <dbReference type="Google" id="ProtNLM"/>
    </source>
</evidence>
<accession>A0A7I7LHP7</accession>
<dbReference type="KEGG" id="msho:MSHO_43370"/>
<organism evidence="1 2">
    <name type="scientific">Mycobacterium shottsii</name>
    <dbReference type="NCBI Taxonomy" id="133549"/>
    <lineage>
        <taxon>Bacteria</taxon>
        <taxon>Bacillati</taxon>
        <taxon>Actinomycetota</taxon>
        <taxon>Actinomycetes</taxon>
        <taxon>Mycobacteriales</taxon>
        <taxon>Mycobacteriaceae</taxon>
        <taxon>Mycobacterium</taxon>
        <taxon>Mycobacterium ulcerans group</taxon>
    </lineage>
</organism>
<protein>
    <recommendedName>
        <fullName evidence="3">Serpin domain-containing protein</fullName>
    </recommendedName>
</protein>
<dbReference type="EMBL" id="AP022572">
    <property type="protein sequence ID" value="BBX58992.1"/>
    <property type="molecule type" value="Genomic_DNA"/>
</dbReference>
<dbReference type="Gene3D" id="3.30.497.10">
    <property type="entry name" value="Antithrombin, subunit I, domain 2"/>
    <property type="match status" value="1"/>
</dbReference>
<keyword evidence="2" id="KW-1185">Reference proteome</keyword>
<dbReference type="Proteomes" id="UP000467164">
    <property type="component" value="Chromosome"/>
</dbReference>
<name>A0A7I7LHP7_9MYCO</name>
<dbReference type="SUPFAM" id="SSF56574">
    <property type="entry name" value="Serpins"/>
    <property type="match status" value="1"/>
</dbReference>
<gene>
    <name evidence="1" type="ORF">MSHO_43370</name>
</gene>
<reference evidence="1 2" key="1">
    <citation type="journal article" date="2019" name="Emerg. Microbes Infect.">
        <title>Comprehensive subspecies identification of 175 nontuberculous mycobacteria species based on 7547 genomic profiles.</title>
        <authorList>
            <person name="Matsumoto Y."/>
            <person name="Kinjo T."/>
            <person name="Motooka D."/>
            <person name="Nabeya D."/>
            <person name="Jung N."/>
            <person name="Uechi K."/>
            <person name="Horii T."/>
            <person name="Iida T."/>
            <person name="Fujita J."/>
            <person name="Nakamura S."/>
        </authorList>
    </citation>
    <scope>NUCLEOTIDE SEQUENCE [LARGE SCALE GENOMIC DNA]</scope>
    <source>
        <strain evidence="1 2">JCM 12657</strain>
    </source>
</reference>
<dbReference type="RefSeq" id="WP_198965417.1">
    <property type="nucleotide sequence ID" value="NZ_AP022572.1"/>
</dbReference>
<evidence type="ECO:0000313" key="1">
    <source>
        <dbReference type="EMBL" id="BBX58992.1"/>
    </source>
</evidence>
<dbReference type="InterPro" id="IPR042178">
    <property type="entry name" value="Serpin_sf_1"/>
</dbReference>
<proteinExistence type="predicted"/>
<evidence type="ECO:0000313" key="2">
    <source>
        <dbReference type="Proteomes" id="UP000467164"/>
    </source>
</evidence>
<sequence length="384" mass="40344">MDVGPLITRYARRFCRVHAGLHSVASPLGAWLLLALVAPVARGAAREQLEEALGTDAKHAHRALEDLMVAPPEVINAALALWGPADLAGLWSGRMPSEVEIGPIPSQAQADTWARNHTDGMIERFPADLSGIAAVLASALATRISWLRPFGVTDAGQLRSPWSKRVCDALTVAGHSAYLADAEGVGTVGVHTAVGTGELHVTSVIASRGTSFQAVLAAAHDIACREVTGSRVRRRELCDLPLGDGEFWTITEGARGREDDVRVVMPAWQVSSDHDLTADPALGFGAAGQALAVALKGTADTRARQSAVARYGRYGFEAAAVTAIAVRGAIVSRLPSRSATLRFGHPYAVVAVVGGGRRRDPWAGVPVFAAWVSEPTEVGSVQTG</sequence>
<dbReference type="AlphaFoldDB" id="A0A7I7LHP7"/>